<dbReference type="AlphaFoldDB" id="A0A8F5GVC0"/>
<dbReference type="GeneID" id="65564630"/>
<feature type="transmembrane region" description="Helical" evidence="1">
    <location>
        <begin position="72"/>
        <end position="90"/>
    </location>
</feature>
<dbReference type="KEGG" id="sshi:J5U23_03154"/>
<gene>
    <name evidence="2" type="ORF">J5U23_03154</name>
</gene>
<evidence type="ECO:0000313" key="3">
    <source>
        <dbReference type="Proteomes" id="UP000694018"/>
    </source>
</evidence>
<feature type="transmembrane region" description="Helical" evidence="1">
    <location>
        <begin position="6"/>
        <end position="26"/>
    </location>
</feature>
<dbReference type="Proteomes" id="UP000694018">
    <property type="component" value="Chromosome"/>
</dbReference>
<evidence type="ECO:0000256" key="1">
    <source>
        <dbReference type="SAM" id="Phobius"/>
    </source>
</evidence>
<feature type="transmembrane region" description="Helical" evidence="1">
    <location>
        <begin position="46"/>
        <end position="66"/>
    </location>
</feature>
<accession>A0A8F5GVC0</accession>
<reference evidence="2" key="1">
    <citation type="journal article" date="2021" name="Environ. Microbiol.">
        <title>New insights into the diversity and evolution of the archaeal mobilome from three complete genomes of Saccharolobus shibatae.</title>
        <authorList>
            <person name="Medvedeva S."/>
            <person name="Brandt D."/>
            <person name="Cvirkaite-Krupovic V."/>
            <person name="Liu Y."/>
            <person name="Severinov K."/>
            <person name="Ishino S."/>
            <person name="Ishino Y."/>
            <person name="Prangishvili D."/>
            <person name="Kalinowski J."/>
            <person name="Krupovic M."/>
        </authorList>
    </citation>
    <scope>NUCLEOTIDE SEQUENCE</scope>
    <source>
        <strain evidence="2">B12</strain>
    </source>
</reference>
<keyword evidence="1" id="KW-1133">Transmembrane helix</keyword>
<name>A0A8F5GVC0_SACSH</name>
<keyword evidence="1" id="KW-0812">Transmembrane</keyword>
<dbReference type="RefSeq" id="WP_244988804.1">
    <property type="nucleotide sequence ID" value="NZ_CP077717.1"/>
</dbReference>
<evidence type="ECO:0000313" key="2">
    <source>
        <dbReference type="EMBL" id="QXJ30257.1"/>
    </source>
</evidence>
<keyword evidence="1" id="KW-0472">Membrane</keyword>
<sequence>MIGIPAKYFEIGVVIDSTFIIMSLLLRKSKRQRENSFDLRKHGRLLGLYLIIASASALIVSHLALYTNYMNYLTGLSLNAFLFYLGLRCLHV</sequence>
<protein>
    <submittedName>
        <fullName evidence="2">Uncharacterized protein</fullName>
    </submittedName>
</protein>
<proteinExistence type="predicted"/>
<organism evidence="2 3">
    <name type="scientific">Saccharolobus shibatae (strain ATCC 51178 / DSM 5389 / JCM 8931 / NBRC 15437 / B12)</name>
    <name type="common">Sulfolobus shibatae</name>
    <dbReference type="NCBI Taxonomy" id="523848"/>
    <lineage>
        <taxon>Archaea</taxon>
        <taxon>Thermoproteota</taxon>
        <taxon>Thermoprotei</taxon>
        <taxon>Sulfolobales</taxon>
        <taxon>Sulfolobaceae</taxon>
        <taxon>Saccharolobus</taxon>
    </lineage>
</organism>
<dbReference type="EMBL" id="CP077717">
    <property type="protein sequence ID" value="QXJ30257.1"/>
    <property type="molecule type" value="Genomic_DNA"/>
</dbReference>